<keyword evidence="2" id="KW-1185">Reference proteome</keyword>
<dbReference type="Proteomes" id="UP000320055">
    <property type="component" value="Unassembled WGS sequence"/>
</dbReference>
<reference evidence="1 2" key="1">
    <citation type="submission" date="2019-01" db="EMBL/GenBank/DDBJ databases">
        <authorList>
            <person name="Brito A."/>
        </authorList>
    </citation>
    <scope>NUCLEOTIDE SEQUENCE [LARGE SCALE GENOMIC DNA]</scope>
    <source>
        <strain evidence="1">1</strain>
    </source>
</reference>
<evidence type="ECO:0000313" key="2">
    <source>
        <dbReference type="Proteomes" id="UP000320055"/>
    </source>
</evidence>
<evidence type="ECO:0000313" key="1">
    <source>
        <dbReference type="EMBL" id="VEP17015.1"/>
    </source>
</evidence>
<proteinExistence type="predicted"/>
<sequence>MVIILLNIKRASKVDFTNLQKPSLNASWLMNVNDNLQRKA</sequence>
<name>A0A563W050_9CYAN</name>
<accession>A0A563W050</accession>
<protein>
    <submittedName>
        <fullName evidence="1">Uncharacterized protein</fullName>
    </submittedName>
</protein>
<dbReference type="AlphaFoldDB" id="A0A563W050"/>
<organism evidence="1 2">
    <name type="scientific">Hyella patelloides LEGE 07179</name>
    <dbReference type="NCBI Taxonomy" id="945734"/>
    <lineage>
        <taxon>Bacteria</taxon>
        <taxon>Bacillati</taxon>
        <taxon>Cyanobacteriota</taxon>
        <taxon>Cyanophyceae</taxon>
        <taxon>Pleurocapsales</taxon>
        <taxon>Hyellaceae</taxon>
        <taxon>Hyella</taxon>
    </lineage>
</organism>
<gene>
    <name evidence="1" type="ORF">H1P_5270003</name>
</gene>
<dbReference type="EMBL" id="CAACVJ010000476">
    <property type="protein sequence ID" value="VEP17015.1"/>
    <property type="molecule type" value="Genomic_DNA"/>
</dbReference>